<dbReference type="EMBL" id="LQYS01000032">
    <property type="protein sequence ID" value="KYD16388.1"/>
    <property type="molecule type" value="Genomic_DNA"/>
</dbReference>
<organism evidence="1 2">
    <name type="scientific">Saccharococcus caldoxylosilyticus</name>
    <dbReference type="NCBI Taxonomy" id="81408"/>
    <lineage>
        <taxon>Bacteria</taxon>
        <taxon>Bacillati</taxon>
        <taxon>Bacillota</taxon>
        <taxon>Bacilli</taxon>
        <taxon>Bacillales</taxon>
        <taxon>Anoxybacillaceae</taxon>
        <taxon>Saccharococcus</taxon>
    </lineage>
</organism>
<reference evidence="1 2" key="1">
    <citation type="submission" date="2016-01" db="EMBL/GenBank/DDBJ databases">
        <title>Draft Genome Sequences of Seven Thermophilic Sporeformers Isolated from Foods.</title>
        <authorList>
            <person name="Berendsen E.M."/>
            <person name="Wells-Bennik M.H."/>
            <person name="Krawcyk A.O."/>
            <person name="De Jong A."/>
            <person name="Holsappel S."/>
            <person name="Eijlander R.T."/>
            <person name="Kuipers O.P."/>
        </authorList>
    </citation>
    <scope>NUCLEOTIDE SEQUENCE [LARGE SCALE GENOMIC DNA]</scope>
    <source>
        <strain evidence="1 2">B4119</strain>
    </source>
</reference>
<evidence type="ECO:0000313" key="1">
    <source>
        <dbReference type="EMBL" id="KYD16388.1"/>
    </source>
</evidence>
<accession>A0A150LVR0</accession>
<dbReference type="AlphaFoldDB" id="A0A150LVR0"/>
<gene>
    <name evidence="1" type="ORF">B4119_1801</name>
</gene>
<comment type="caution">
    <text evidence="1">The sequence shown here is derived from an EMBL/GenBank/DDBJ whole genome shotgun (WGS) entry which is preliminary data.</text>
</comment>
<protein>
    <submittedName>
        <fullName evidence="1">Uncharacterized protein</fullName>
    </submittedName>
</protein>
<evidence type="ECO:0000313" key="2">
    <source>
        <dbReference type="Proteomes" id="UP000075455"/>
    </source>
</evidence>
<dbReference type="Proteomes" id="UP000075455">
    <property type="component" value="Unassembled WGS sequence"/>
</dbReference>
<proteinExistence type="predicted"/>
<dbReference type="PATRIC" id="fig|81408.3.peg.2911"/>
<name>A0A150LVR0_9BACL</name>
<sequence>MLPKKADRQGVSFVVALVGTLPPANNVAAENIRRAAVNHPNAAAN</sequence>